<accession>A0A3N4PTQ8</accession>
<dbReference type="Proteomes" id="UP000278351">
    <property type="component" value="Unassembled WGS sequence"/>
</dbReference>
<evidence type="ECO:0000313" key="2">
    <source>
        <dbReference type="Proteomes" id="UP000278351"/>
    </source>
</evidence>
<proteinExistence type="predicted"/>
<keyword evidence="2" id="KW-1185">Reference proteome</keyword>
<reference evidence="1 2" key="1">
    <citation type="submission" date="2018-11" db="EMBL/GenBank/DDBJ databases">
        <title>Chitinophaga lutea sp.nov., isolate from arsenic contaminated soil.</title>
        <authorList>
            <person name="Zong Y."/>
        </authorList>
    </citation>
    <scope>NUCLEOTIDE SEQUENCE [LARGE SCALE GENOMIC DNA]</scope>
    <source>
        <strain evidence="1 2">ZY74</strain>
    </source>
</reference>
<gene>
    <name evidence="1" type="ORF">EGT74_00245</name>
</gene>
<comment type="caution">
    <text evidence="1">The sequence shown here is derived from an EMBL/GenBank/DDBJ whole genome shotgun (WGS) entry which is preliminary data.</text>
</comment>
<dbReference type="AlphaFoldDB" id="A0A3N4PTQ8"/>
<evidence type="ECO:0008006" key="3">
    <source>
        <dbReference type="Google" id="ProtNLM"/>
    </source>
</evidence>
<evidence type="ECO:0000313" key="1">
    <source>
        <dbReference type="EMBL" id="RPE12022.1"/>
    </source>
</evidence>
<sequence length="159" mass="17655">MPAESWQRTVEQQLPLLGHRNWVLIVDKAFPDQTNAGILTVNTGAAMPEVLEFVQRQLVASPHVKPIVYRDAELAYMTDSLSPGITAAEKEIATVLGPQKVNVILHDTVFGKMSAAAGTFSVLVLKTESLHPYTSVFFELDCAYWSNEKETALRRKMNP</sequence>
<organism evidence="1 2">
    <name type="scientific">Chitinophaga lutea</name>
    <dbReference type="NCBI Taxonomy" id="2488634"/>
    <lineage>
        <taxon>Bacteria</taxon>
        <taxon>Pseudomonadati</taxon>
        <taxon>Bacteroidota</taxon>
        <taxon>Chitinophagia</taxon>
        <taxon>Chitinophagales</taxon>
        <taxon>Chitinophagaceae</taxon>
        <taxon>Chitinophaga</taxon>
    </lineage>
</organism>
<dbReference type="EMBL" id="RPDH01000001">
    <property type="protein sequence ID" value="RPE12022.1"/>
    <property type="molecule type" value="Genomic_DNA"/>
</dbReference>
<name>A0A3N4PTQ8_9BACT</name>
<protein>
    <recommendedName>
        <fullName evidence="3">D-ribose pyranase</fullName>
    </recommendedName>
</protein>